<protein>
    <recommendedName>
        <fullName evidence="3">Lipoprotein</fullName>
    </recommendedName>
</protein>
<dbReference type="AlphaFoldDB" id="A0A1I7HLF6"/>
<gene>
    <name evidence="1" type="ORF">SAMN05216417_11058</name>
</gene>
<accession>A0A1I7HLF6</accession>
<evidence type="ECO:0000313" key="2">
    <source>
        <dbReference type="Proteomes" id="UP000182649"/>
    </source>
</evidence>
<dbReference type="PROSITE" id="PS51257">
    <property type="entry name" value="PROKAR_LIPOPROTEIN"/>
    <property type="match status" value="1"/>
</dbReference>
<evidence type="ECO:0000313" key="1">
    <source>
        <dbReference type="EMBL" id="SFU61535.1"/>
    </source>
</evidence>
<dbReference type="EMBL" id="FPBZ01000010">
    <property type="protein sequence ID" value="SFU61535.1"/>
    <property type="molecule type" value="Genomic_DNA"/>
</dbReference>
<name>A0A1I7HLF6_9PROT</name>
<organism evidence="1 2">
    <name type="scientific">Nitrosospira multiformis</name>
    <dbReference type="NCBI Taxonomy" id="1231"/>
    <lineage>
        <taxon>Bacteria</taxon>
        <taxon>Pseudomonadati</taxon>
        <taxon>Pseudomonadota</taxon>
        <taxon>Betaproteobacteria</taxon>
        <taxon>Nitrosomonadales</taxon>
        <taxon>Nitrosomonadaceae</taxon>
        <taxon>Nitrosospira</taxon>
    </lineage>
</organism>
<reference evidence="1 2" key="1">
    <citation type="submission" date="2016-10" db="EMBL/GenBank/DDBJ databases">
        <authorList>
            <person name="de Groot N.N."/>
        </authorList>
    </citation>
    <scope>NUCLEOTIDE SEQUENCE [LARGE SCALE GENOMIC DNA]</scope>
    <source>
        <strain evidence="1 2">Nl14</strain>
    </source>
</reference>
<dbReference type="Proteomes" id="UP000182649">
    <property type="component" value="Unassembled WGS sequence"/>
</dbReference>
<evidence type="ECO:0008006" key="3">
    <source>
        <dbReference type="Google" id="ProtNLM"/>
    </source>
</evidence>
<proteinExistence type="predicted"/>
<sequence length="92" mass="10621">MKYHITVILCVLLYACAQQPMILSKPRDDPPQRHKDLTECEFEAAKATASASSSVMYDVREVVVHDTMIRQRKEQLISTCMLTRGYTYEPLR</sequence>